<evidence type="ECO:0000256" key="1">
    <source>
        <dbReference type="ARBA" id="ARBA00001946"/>
    </source>
</evidence>
<dbReference type="InterPro" id="IPR000086">
    <property type="entry name" value="NUDIX_hydrolase_dom"/>
</dbReference>
<gene>
    <name evidence="8" type="primary">nudC</name>
    <name evidence="8" type="ORF">NSA23_03475</name>
</gene>
<dbReference type="SUPFAM" id="SSF55811">
    <property type="entry name" value="Nudix"/>
    <property type="match status" value="2"/>
</dbReference>
<dbReference type="InterPro" id="IPR015797">
    <property type="entry name" value="NUDIX_hydrolase-like_dom_sf"/>
</dbReference>
<keyword evidence="3" id="KW-0479">Metal-binding</keyword>
<evidence type="ECO:0000259" key="7">
    <source>
        <dbReference type="PROSITE" id="PS51462"/>
    </source>
</evidence>
<dbReference type="Gene3D" id="3.90.79.10">
    <property type="entry name" value="Nucleoside Triphosphate Pyrophosphohydrolase"/>
    <property type="match status" value="1"/>
</dbReference>
<evidence type="ECO:0000256" key="5">
    <source>
        <dbReference type="ARBA" id="ARBA00022842"/>
    </source>
</evidence>
<dbReference type="PANTHER" id="PTHR11383:SF3">
    <property type="entry name" value="NAD(P)H PYROPHOSPHATASE NUDT13, MITOCHONDRIAL"/>
    <property type="match status" value="1"/>
</dbReference>
<dbReference type="PROSITE" id="PS00893">
    <property type="entry name" value="NUDIX_BOX"/>
    <property type="match status" value="1"/>
</dbReference>
<name>A0A9X2S632_9FIRM</name>
<dbReference type="EMBL" id="JANJZL010000002">
    <property type="protein sequence ID" value="MCR2043172.1"/>
    <property type="molecule type" value="Genomic_DNA"/>
</dbReference>
<proteinExistence type="predicted"/>
<evidence type="ECO:0000256" key="6">
    <source>
        <dbReference type="ARBA" id="ARBA00023027"/>
    </source>
</evidence>
<dbReference type="RefSeq" id="WP_257490139.1">
    <property type="nucleotide sequence ID" value="NZ_JANJZL010000002.1"/>
</dbReference>
<dbReference type="NCBIfam" id="NF001299">
    <property type="entry name" value="PRK00241.1"/>
    <property type="match status" value="1"/>
</dbReference>
<dbReference type="PROSITE" id="PS51462">
    <property type="entry name" value="NUDIX"/>
    <property type="match status" value="1"/>
</dbReference>
<keyword evidence="6" id="KW-0520">NAD</keyword>
<dbReference type="Pfam" id="PF00293">
    <property type="entry name" value="NUDIX"/>
    <property type="match status" value="1"/>
</dbReference>
<dbReference type="EC" id="3.6.1.22" evidence="2"/>
<dbReference type="InterPro" id="IPR020084">
    <property type="entry name" value="NUDIX_hydrolase_CS"/>
</dbReference>
<dbReference type="Pfam" id="PF09296">
    <property type="entry name" value="NUDIX-like"/>
    <property type="match status" value="1"/>
</dbReference>
<dbReference type="PANTHER" id="PTHR11383">
    <property type="entry name" value="NUCLEOSIDE DIPHOSPHATE-LINKED MOIETY X MOTIF 13"/>
    <property type="match status" value="1"/>
</dbReference>
<comment type="caution">
    <text evidence="8">The sequence shown here is derived from an EMBL/GenBank/DDBJ whole genome shotgun (WGS) entry which is preliminary data.</text>
</comment>
<dbReference type="InterPro" id="IPR049734">
    <property type="entry name" value="NudC-like_C"/>
</dbReference>
<dbReference type="CDD" id="cd03429">
    <property type="entry name" value="NUDIX_NADH_pyrophosphatase_Nudt13"/>
    <property type="match status" value="1"/>
</dbReference>
<accession>A0A9X2S632</accession>
<comment type="cofactor">
    <cofactor evidence="1">
        <name>Mg(2+)</name>
        <dbReference type="ChEBI" id="CHEBI:18420"/>
    </cofactor>
</comment>
<dbReference type="InterPro" id="IPR015375">
    <property type="entry name" value="NADH_PPase-like_N"/>
</dbReference>
<evidence type="ECO:0000256" key="3">
    <source>
        <dbReference type="ARBA" id="ARBA00022723"/>
    </source>
</evidence>
<organism evidence="8 9">
    <name type="scientific">Anaerosalibacter massiliensis</name>
    <dbReference type="NCBI Taxonomy" id="1347392"/>
    <lineage>
        <taxon>Bacteria</taxon>
        <taxon>Bacillati</taxon>
        <taxon>Bacillota</taxon>
        <taxon>Tissierellia</taxon>
        <taxon>Tissierellales</taxon>
        <taxon>Sporanaerobacteraceae</taxon>
        <taxon>Anaerosalibacter</taxon>
    </lineage>
</organism>
<feature type="domain" description="Nudix hydrolase" evidence="7">
    <location>
        <begin position="149"/>
        <end position="274"/>
    </location>
</feature>
<reference evidence="8" key="1">
    <citation type="submission" date="2022-07" db="EMBL/GenBank/DDBJ databases">
        <title>Enhanced cultured diversity of the mouse gut microbiota enables custom-made synthetic communities.</title>
        <authorList>
            <person name="Afrizal A."/>
        </authorList>
    </citation>
    <scope>NUCLEOTIDE SEQUENCE</scope>
    <source>
        <strain evidence="8">DSM 29482</strain>
    </source>
</reference>
<evidence type="ECO:0000313" key="8">
    <source>
        <dbReference type="EMBL" id="MCR2043172.1"/>
    </source>
</evidence>
<evidence type="ECO:0000313" key="9">
    <source>
        <dbReference type="Proteomes" id="UP001142078"/>
    </source>
</evidence>
<evidence type="ECO:0000256" key="2">
    <source>
        <dbReference type="ARBA" id="ARBA00012381"/>
    </source>
</evidence>
<keyword evidence="4 8" id="KW-0378">Hydrolase</keyword>
<dbReference type="GO" id="GO:0046872">
    <property type="term" value="F:metal ion binding"/>
    <property type="evidence" value="ECO:0007669"/>
    <property type="project" value="UniProtKB-KW"/>
</dbReference>
<sequence>MKNYMRFEASVSPLYSNSNEDLWFSFSNGKLIVRSNGDEVSILTKEDLKNLNLRLEYIQCIGALDGYNCFCCQVGEDIQLPSEIKLYDLKSLTLLLEEEIFLLAAKSLLLLNWQKTHRYCGVCGHCMERKNSKSERALFCPKCGYTTWPQTSPAIIVAITKGDKILLAHNKYFPKGIYSVIAGFVELGETFEQCVRREVYEEIGIRVKNIKYFGNQPWPFPNSMMVAFTAEYLDGEINVDEEEIVYANWFSKDELPKYVKSKSIGTELIEWFIKTH</sequence>
<evidence type="ECO:0000256" key="4">
    <source>
        <dbReference type="ARBA" id="ARBA00022801"/>
    </source>
</evidence>
<dbReference type="GO" id="GO:0016787">
    <property type="term" value="F:hydrolase activity"/>
    <property type="evidence" value="ECO:0007669"/>
    <property type="project" value="UniProtKB-KW"/>
</dbReference>
<dbReference type="Proteomes" id="UP001142078">
    <property type="component" value="Unassembled WGS sequence"/>
</dbReference>
<protein>
    <recommendedName>
        <fullName evidence="2">NAD(+) diphosphatase</fullName>
        <ecNumber evidence="2">3.6.1.22</ecNumber>
    </recommendedName>
</protein>
<dbReference type="Gene3D" id="3.90.79.20">
    <property type="match status" value="1"/>
</dbReference>
<dbReference type="AlphaFoldDB" id="A0A9X2S632"/>
<keyword evidence="5" id="KW-0460">Magnesium</keyword>
<keyword evidence="9" id="KW-1185">Reference proteome</keyword>